<sequence>MEGQPRGRGVRVRGGRGRGQNRGRGRRGQVHRRIPNEIRATIVDHVVNHGLTMAEAGRRVQPNVGRTTVNSIIQTFRRENRIARQPCRGGRGPLFTPQQEEAICAMVIANNAIRLREIQSAVIEDDNIFGNIESVSIATIDRVLRRNEISMKQVYNVPFERNSDRVKEIRHQYVQRVLELEAREPLHTFIYLDEAGFNLAKGRRRGRNLIGQRATIDVPGQRGGNITMCAAISENGVLTHIPPLGPYNTQHLLTFLDTLYRDIIPENERGLTGDHLSKHVVVWDNVRFHHSDVVRQWFATHDRMLVEYLPPYSPFLNPIEEFFSSWRWKVYDRHPHTQMALLVAMDAACDDITAESCRGWIRHSRRYFPRCIARDDIRCDVDETMWPDREERLDVHE</sequence>
<keyword evidence="4" id="KW-1185">Reference proteome</keyword>
<feature type="compositionally biased region" description="Basic residues" evidence="1">
    <location>
        <begin position="8"/>
        <end position="30"/>
    </location>
</feature>
<evidence type="ECO:0000256" key="1">
    <source>
        <dbReference type="SAM" id="MobiDB-lite"/>
    </source>
</evidence>
<dbReference type="InterPro" id="IPR047655">
    <property type="entry name" value="Transpos_IS630-like"/>
</dbReference>
<evidence type="ECO:0000259" key="2">
    <source>
        <dbReference type="Pfam" id="PF13358"/>
    </source>
</evidence>
<dbReference type="PANTHER" id="PTHR46564">
    <property type="entry name" value="TRANSPOSASE"/>
    <property type="match status" value="1"/>
</dbReference>
<dbReference type="InterPro" id="IPR038717">
    <property type="entry name" value="Tc1-like_DDE_dom"/>
</dbReference>
<dbReference type="InterPro" id="IPR036397">
    <property type="entry name" value="RNaseH_sf"/>
</dbReference>
<evidence type="ECO:0000313" key="3">
    <source>
        <dbReference type="EMBL" id="KAI2659663.1"/>
    </source>
</evidence>
<gene>
    <name evidence="3" type="ORF">H4Q32_022161</name>
</gene>
<protein>
    <submittedName>
        <fullName evidence="3">Insertion element IS630 uncharacterized 39 kDa protein</fullName>
    </submittedName>
</protein>
<dbReference type="Proteomes" id="UP000830375">
    <property type="component" value="Unassembled WGS sequence"/>
</dbReference>
<dbReference type="Gene3D" id="3.30.420.10">
    <property type="entry name" value="Ribonuclease H-like superfamily/Ribonuclease H"/>
    <property type="match status" value="1"/>
</dbReference>
<reference evidence="3 4" key="1">
    <citation type="submission" date="2022-01" db="EMBL/GenBank/DDBJ databases">
        <title>A high-quality chromosome-level genome assembly of rohu carp, Labeo rohita.</title>
        <authorList>
            <person name="Arick M.A. II"/>
            <person name="Hsu C.-Y."/>
            <person name="Magbanua Z."/>
            <person name="Pechanova O."/>
            <person name="Grover C."/>
            <person name="Miller E."/>
            <person name="Thrash A."/>
            <person name="Ezzel L."/>
            <person name="Alam S."/>
            <person name="Benzie J."/>
            <person name="Hamilton M."/>
            <person name="Karsi A."/>
            <person name="Lawrence M.L."/>
            <person name="Peterson D.G."/>
        </authorList>
    </citation>
    <scope>NUCLEOTIDE SEQUENCE [LARGE SCALE GENOMIC DNA]</scope>
    <source>
        <strain evidence="4">BAU-BD-2019</strain>
        <tissue evidence="3">Blood</tissue>
    </source>
</reference>
<dbReference type="SUPFAM" id="SSF46689">
    <property type="entry name" value="Homeodomain-like"/>
    <property type="match status" value="1"/>
</dbReference>
<name>A0ABQ8M9W8_LABRO</name>
<accession>A0ABQ8M9W8</accession>
<comment type="caution">
    <text evidence="3">The sequence shown here is derived from an EMBL/GenBank/DDBJ whole genome shotgun (WGS) entry which is preliminary data.</text>
</comment>
<dbReference type="Pfam" id="PF13358">
    <property type="entry name" value="DDE_3"/>
    <property type="match status" value="1"/>
</dbReference>
<evidence type="ECO:0000313" key="4">
    <source>
        <dbReference type="Proteomes" id="UP000830375"/>
    </source>
</evidence>
<organism evidence="3 4">
    <name type="scientific">Labeo rohita</name>
    <name type="common">Indian major carp</name>
    <name type="synonym">Cyprinus rohita</name>
    <dbReference type="NCBI Taxonomy" id="84645"/>
    <lineage>
        <taxon>Eukaryota</taxon>
        <taxon>Metazoa</taxon>
        <taxon>Chordata</taxon>
        <taxon>Craniata</taxon>
        <taxon>Vertebrata</taxon>
        <taxon>Euteleostomi</taxon>
        <taxon>Actinopterygii</taxon>
        <taxon>Neopterygii</taxon>
        <taxon>Teleostei</taxon>
        <taxon>Ostariophysi</taxon>
        <taxon>Cypriniformes</taxon>
        <taxon>Cyprinidae</taxon>
        <taxon>Labeoninae</taxon>
        <taxon>Labeonini</taxon>
        <taxon>Labeo</taxon>
    </lineage>
</organism>
<feature type="region of interest" description="Disordered" evidence="1">
    <location>
        <begin position="1"/>
        <end position="30"/>
    </location>
</feature>
<dbReference type="NCBIfam" id="NF033545">
    <property type="entry name" value="transpos_IS630"/>
    <property type="match status" value="1"/>
</dbReference>
<feature type="domain" description="Tc1-like transposase DDE" evidence="2">
    <location>
        <begin position="189"/>
        <end position="332"/>
    </location>
</feature>
<proteinExistence type="predicted"/>
<dbReference type="InterPro" id="IPR009057">
    <property type="entry name" value="Homeodomain-like_sf"/>
</dbReference>
<dbReference type="PANTHER" id="PTHR46564:SF1">
    <property type="entry name" value="TRANSPOSASE"/>
    <property type="match status" value="1"/>
</dbReference>
<dbReference type="EMBL" id="JACTAM010000010">
    <property type="protein sequence ID" value="KAI2659663.1"/>
    <property type="molecule type" value="Genomic_DNA"/>
</dbReference>